<dbReference type="Pfam" id="PF17042">
    <property type="entry name" value="NBD_C"/>
    <property type="match status" value="1"/>
</dbReference>
<evidence type="ECO:0000256" key="4">
    <source>
        <dbReference type="ARBA" id="ARBA00022777"/>
    </source>
</evidence>
<dbReference type="InterPro" id="IPR037051">
    <property type="entry name" value="4-carb_acid_sugar_kinase_N_sf"/>
</dbReference>
<keyword evidence="6" id="KW-0119">Carbohydrate metabolism</keyword>
<sequence length="448" mass="48026">MKIAIIADDFTGANDSGVQFARSGLKASVLLKFAEDDAAALDDDVVIVDTDSRSLGAQEAYDRVRTAAEFVKAKPFDVIFKKVDSTLRGNFGAEFDALQDVFQPDFIVCTPAYPEYNRMVRDGSLYLNGQLLHETEFALDPKTPITVSSIPELIRRQSKRAAALITSADMVLGQAHLEHRLAELAAEGCHYLVFDAQSEQELRGIVRLFEGLDYRVIWAGSAGLAGCLTTVAGTAHETVLELARSAAPVLAVIGSVNFKTRQQLALLLAEPQVAGIRMEAHVTVAPDAACNAELKRIYEAAALALQQGKPVVLYSSGEQEEIRLAMEAGSKLGMGQTEVSDRIAEALGRTAATLVEAYGLNRLILTGGDTAKQFCRFAGMEKFRLQGEVETGVPIGLFSGANEVYGVTKAGGFGSEDVFVRTLHMLQGGGGVGTPYPAGHNTVHSDRV</sequence>
<evidence type="ECO:0000259" key="7">
    <source>
        <dbReference type="Pfam" id="PF07005"/>
    </source>
</evidence>
<keyword evidence="3" id="KW-0547">Nucleotide-binding</keyword>
<dbReference type="Gene3D" id="3.40.980.20">
    <property type="entry name" value="Four-carbon acid sugar kinase, nucleotide binding domain"/>
    <property type="match status" value="1"/>
</dbReference>
<organism evidence="9 10">
    <name type="scientific">Paenibacillus algorifonticola</name>
    <dbReference type="NCBI Taxonomy" id="684063"/>
    <lineage>
        <taxon>Bacteria</taxon>
        <taxon>Bacillati</taxon>
        <taxon>Bacillota</taxon>
        <taxon>Bacilli</taxon>
        <taxon>Bacillales</taxon>
        <taxon>Paenibacillaceae</taxon>
        <taxon>Paenibacillus</taxon>
    </lineage>
</organism>
<dbReference type="InterPro" id="IPR010737">
    <property type="entry name" value="4-carb_acid_sugar_kinase_N"/>
</dbReference>
<gene>
    <name evidence="9" type="ORF">SAMN04487969_106232</name>
</gene>
<keyword evidence="5" id="KW-0067">ATP-binding</keyword>
<evidence type="ECO:0000259" key="8">
    <source>
        <dbReference type="Pfam" id="PF17042"/>
    </source>
</evidence>
<dbReference type="Gene3D" id="3.40.50.10840">
    <property type="entry name" value="Putative sugar-binding, N-terminal domain"/>
    <property type="match status" value="1"/>
</dbReference>
<evidence type="ECO:0000256" key="3">
    <source>
        <dbReference type="ARBA" id="ARBA00022741"/>
    </source>
</evidence>
<keyword evidence="10" id="KW-1185">Reference proteome</keyword>
<protein>
    <submittedName>
        <fullName evidence="9">Uncharacterized conserved protein YgbK, DUF1537 family</fullName>
    </submittedName>
</protein>
<dbReference type="RefSeq" id="WP_046231675.1">
    <property type="nucleotide sequence ID" value="NZ_FONN01000006.1"/>
</dbReference>
<accession>A0A1I2DBB9</accession>
<comment type="similarity">
    <text evidence="1">Belongs to the four-carbon acid sugar kinase family.</text>
</comment>
<evidence type="ECO:0000256" key="2">
    <source>
        <dbReference type="ARBA" id="ARBA00022679"/>
    </source>
</evidence>
<proteinExistence type="inferred from homology"/>
<dbReference type="GO" id="GO:0016301">
    <property type="term" value="F:kinase activity"/>
    <property type="evidence" value="ECO:0007669"/>
    <property type="project" value="UniProtKB-KW"/>
</dbReference>
<dbReference type="EMBL" id="FONN01000006">
    <property type="protein sequence ID" value="SFE77711.1"/>
    <property type="molecule type" value="Genomic_DNA"/>
</dbReference>
<feature type="domain" description="Four-carbon acid sugar kinase nucleotide binding" evidence="8">
    <location>
        <begin position="250"/>
        <end position="419"/>
    </location>
</feature>
<evidence type="ECO:0000256" key="5">
    <source>
        <dbReference type="ARBA" id="ARBA00022840"/>
    </source>
</evidence>
<keyword evidence="2" id="KW-0808">Transferase</keyword>
<dbReference type="InterPro" id="IPR031475">
    <property type="entry name" value="NBD_C"/>
</dbReference>
<dbReference type="GO" id="GO:0005524">
    <property type="term" value="F:ATP binding"/>
    <property type="evidence" value="ECO:0007669"/>
    <property type="project" value="UniProtKB-KW"/>
</dbReference>
<name>A0A1I2DBB9_9BACL</name>
<dbReference type="SUPFAM" id="SSF142764">
    <property type="entry name" value="YgbK-like"/>
    <property type="match status" value="1"/>
</dbReference>
<dbReference type="Pfam" id="PF07005">
    <property type="entry name" value="SBD_N"/>
    <property type="match status" value="1"/>
</dbReference>
<dbReference type="AlphaFoldDB" id="A0A1I2DBB9"/>
<dbReference type="Proteomes" id="UP000183410">
    <property type="component" value="Unassembled WGS sequence"/>
</dbReference>
<keyword evidence="4" id="KW-0418">Kinase</keyword>
<evidence type="ECO:0000313" key="10">
    <source>
        <dbReference type="Proteomes" id="UP000183410"/>
    </source>
</evidence>
<feature type="domain" description="Four-carbon acid sugar kinase N-terminal" evidence="7">
    <location>
        <begin position="3"/>
        <end position="226"/>
    </location>
</feature>
<evidence type="ECO:0000256" key="6">
    <source>
        <dbReference type="ARBA" id="ARBA00023277"/>
    </source>
</evidence>
<evidence type="ECO:0000256" key="1">
    <source>
        <dbReference type="ARBA" id="ARBA00005715"/>
    </source>
</evidence>
<dbReference type="OrthoDB" id="9778478at2"/>
<dbReference type="InterPro" id="IPR042213">
    <property type="entry name" value="NBD_C_sf"/>
</dbReference>
<reference evidence="10" key="1">
    <citation type="submission" date="2016-10" db="EMBL/GenBank/DDBJ databases">
        <authorList>
            <person name="Varghese N."/>
            <person name="Submissions S."/>
        </authorList>
    </citation>
    <scope>NUCLEOTIDE SEQUENCE [LARGE SCALE GENOMIC DNA]</scope>
    <source>
        <strain evidence="10">CGMCC 1.10223</strain>
    </source>
</reference>
<evidence type="ECO:0000313" key="9">
    <source>
        <dbReference type="EMBL" id="SFE77711.1"/>
    </source>
</evidence>